<dbReference type="Proteomes" id="UP000703674">
    <property type="component" value="Unassembled WGS sequence"/>
</dbReference>
<evidence type="ECO:0000313" key="2">
    <source>
        <dbReference type="EMBL" id="NJW53856.1"/>
    </source>
</evidence>
<dbReference type="InterPro" id="IPR027417">
    <property type="entry name" value="P-loop_NTPase"/>
</dbReference>
<organism evidence="2 3">
    <name type="scientific">Salinimicrobium oceani</name>
    <dbReference type="NCBI Taxonomy" id="2722702"/>
    <lineage>
        <taxon>Bacteria</taxon>
        <taxon>Pseudomonadati</taxon>
        <taxon>Bacteroidota</taxon>
        <taxon>Flavobacteriia</taxon>
        <taxon>Flavobacteriales</taxon>
        <taxon>Flavobacteriaceae</taxon>
        <taxon>Salinimicrobium</taxon>
    </lineage>
</organism>
<name>A0ABX1D035_9FLAO</name>
<evidence type="ECO:0000259" key="1">
    <source>
        <dbReference type="Pfam" id="PF12705"/>
    </source>
</evidence>
<accession>A0ABX1D035</accession>
<dbReference type="EMBL" id="JAAVJR010000008">
    <property type="protein sequence ID" value="NJW53856.1"/>
    <property type="molecule type" value="Genomic_DNA"/>
</dbReference>
<dbReference type="Pfam" id="PF12705">
    <property type="entry name" value="PDDEXK_1"/>
    <property type="match status" value="1"/>
</dbReference>
<comment type="caution">
    <text evidence="2">The sequence shown here is derived from an EMBL/GenBank/DDBJ whole genome shotgun (WGS) entry which is preliminary data.</text>
</comment>
<feature type="domain" description="PD-(D/E)XK endonuclease-like" evidence="1">
    <location>
        <begin position="639"/>
        <end position="912"/>
    </location>
</feature>
<keyword evidence="3" id="KW-1185">Reference proteome</keyword>
<dbReference type="RefSeq" id="WP_168138961.1">
    <property type="nucleotide sequence ID" value="NZ_JAAVJR010000008.1"/>
</dbReference>
<dbReference type="InterPro" id="IPR011335">
    <property type="entry name" value="Restrct_endonuc-II-like"/>
</dbReference>
<dbReference type="Gene3D" id="3.90.320.10">
    <property type="match status" value="1"/>
</dbReference>
<dbReference type="InterPro" id="IPR011604">
    <property type="entry name" value="PDDEXK-like_dom_sf"/>
</dbReference>
<reference evidence="2 3" key="1">
    <citation type="submission" date="2020-03" db="EMBL/GenBank/DDBJ databases">
        <title>Salinimicrobium sp. nov, isolated from SCS.</title>
        <authorList>
            <person name="Cao W.R."/>
        </authorList>
    </citation>
    <scope>NUCLEOTIDE SEQUENCE [LARGE SCALE GENOMIC DNA]</scope>
    <source>
        <strain evidence="3">J15B91</strain>
    </source>
</reference>
<dbReference type="InterPro" id="IPR038726">
    <property type="entry name" value="PDDEXK_AddAB-type"/>
</dbReference>
<dbReference type="SUPFAM" id="SSF52980">
    <property type="entry name" value="Restriction endonuclease-like"/>
    <property type="match status" value="1"/>
</dbReference>
<dbReference type="SUPFAM" id="SSF52540">
    <property type="entry name" value="P-loop containing nucleoside triphosphate hydrolases"/>
    <property type="match status" value="1"/>
</dbReference>
<dbReference type="Gene3D" id="3.40.50.300">
    <property type="entry name" value="P-loop containing nucleotide triphosphate hydrolases"/>
    <property type="match status" value="1"/>
</dbReference>
<sequence length="919" mass="106102">MTPFIDEVLKDLLSRKASISDFTFILPSKRAGSFLINRLAKLSGAPMFAPKVMSIEDFAQEITGLKSIDNLTTLFEFYTAYCACTAKEQTEDFDTFSTWAQTLLHDFNEIDRYLINHRSFFGYLGDIQEMNHWYLQEERTALMENYLLFWNKLPEYYEKLQEQLETKENAYQGMVYRRAAHQISAYAENAKGPFIFIGFNALNQAEQHIFQTLLAAGKAEIFWDIDEVFLQDENHDVSLFLRQYLKSWPHYEQNSLQRISTTYSAPKNIQMRGIPKNIGQAKYVGELLSKLPAEELRETAVVLGDENLLLPVLNSLPPNVDEVNITMGFALKNAPISSLFEQLLQIQSLPATGTIYHKDLMVILSHPLVQKVTGGYSRRISERIRKNNLVYVTEEELIRDLPESKRSLFRICFGSWNNDPQTALQKLQELVLLFKEEMDREEDKLTLEFLYQLHLLLNQLDTLLSQYSYVRSVKVLYSLFKDLLSTKTVDFRGKPFSGLQVMGMLESRVLDFKNVILTSVNEGVLPAGKSNNSFIPFDLKCAYKLPTYKEKDAVYTYHFYHLLQRAENVYLLYNTESDGLNAGEKSRFLLQLEMEAQQQHRIENLTVTPVVPSVPSALKTIEKTPEILERIKARAAQGFSPSALTTYIRNPLDFYKQYVLGLQEREEVEETVAYNTLGSVVHDTLETFYKTWLQQEVSQEDLDLALKATDKEIERQFKKHYTQAPLDSGKNLLIYEVARRYVINFLKLEKENLKLGNSIKILKVEEKLKISLEIEELAFPVHLKGTVDRVDLFNDKLRIIDYKTGKVDQSKVEVVAWEEITSDYDKYSKPFQILTYALMMNEQESLPETAEAGIISFKNLQGGFLKFCKKDKKGNAAKKDTEITPATIEAFKEQLKKLILEICDPEIPFAEKELKQNTW</sequence>
<proteinExistence type="predicted"/>
<evidence type="ECO:0000313" key="3">
    <source>
        <dbReference type="Proteomes" id="UP000703674"/>
    </source>
</evidence>
<gene>
    <name evidence="2" type="ORF">HC175_13100</name>
</gene>
<protein>
    <submittedName>
        <fullName evidence="2">DUF2800 domain-containing protein</fullName>
    </submittedName>
</protein>